<dbReference type="PANTHER" id="PTHR11863">
    <property type="entry name" value="STEROL DESATURASE"/>
    <property type="match status" value="1"/>
</dbReference>
<evidence type="ECO:0000256" key="3">
    <source>
        <dbReference type="ARBA" id="ARBA00022989"/>
    </source>
</evidence>
<sequence>MSTSNPALSFALVITAFAVVALLAAFLFRDALLARKIQPGTFRWPYVKTELRHGLFNLAIVTVTITGLISWWTQIGWIELRTGPVSGWTIAGEYALSFFLFDAYFYWAHRLMHKEPYYSWVHKLHHRSTAPVPITSWSMNPIEGVIEGMFTPLFMVVFTIHEATVPFIVPTSILMGLYVHSGFELLPRWWNRTWLTKWFISASFHDEHHHYFTGNFGGYTTIWDRLCGTMRPKYEANFDRASARRTIRSENPHSGVAVD</sequence>
<organism evidence="7 8">
    <name type="scientific">Novosphingobium aquae</name>
    <dbReference type="NCBI Taxonomy" id="3133435"/>
    <lineage>
        <taxon>Bacteria</taxon>
        <taxon>Pseudomonadati</taxon>
        <taxon>Pseudomonadota</taxon>
        <taxon>Alphaproteobacteria</taxon>
        <taxon>Sphingomonadales</taxon>
        <taxon>Sphingomonadaceae</taxon>
        <taxon>Novosphingobium</taxon>
    </lineage>
</organism>
<evidence type="ECO:0000256" key="1">
    <source>
        <dbReference type="ARBA" id="ARBA00004370"/>
    </source>
</evidence>
<keyword evidence="4 5" id="KW-0472">Membrane</keyword>
<dbReference type="Pfam" id="PF04116">
    <property type="entry name" value="FA_hydroxylase"/>
    <property type="match status" value="1"/>
</dbReference>
<name>A0ABU8S8G0_9SPHN</name>
<protein>
    <submittedName>
        <fullName evidence="7">Sterol desaturase family protein</fullName>
    </submittedName>
</protein>
<feature type="transmembrane region" description="Helical" evidence="5">
    <location>
        <begin position="6"/>
        <end position="28"/>
    </location>
</feature>
<reference evidence="7 8" key="1">
    <citation type="submission" date="2024-03" db="EMBL/GenBank/DDBJ databases">
        <authorList>
            <person name="Jo J.-H."/>
        </authorList>
    </citation>
    <scope>NUCLEOTIDE SEQUENCE [LARGE SCALE GENOMIC DNA]</scope>
    <source>
        <strain evidence="7 8">AS3R-12</strain>
    </source>
</reference>
<dbReference type="RefSeq" id="WP_339966571.1">
    <property type="nucleotide sequence ID" value="NZ_JBBHJY010000004.1"/>
</dbReference>
<gene>
    <name evidence="7" type="ORF">WG900_09210</name>
</gene>
<proteinExistence type="predicted"/>
<dbReference type="InterPro" id="IPR006694">
    <property type="entry name" value="Fatty_acid_hydroxylase"/>
</dbReference>
<keyword evidence="2 5" id="KW-0812">Transmembrane</keyword>
<evidence type="ECO:0000256" key="5">
    <source>
        <dbReference type="SAM" id="Phobius"/>
    </source>
</evidence>
<comment type="subcellular location">
    <subcellularLocation>
        <location evidence="1">Membrane</location>
    </subcellularLocation>
</comment>
<dbReference type="Proteomes" id="UP001379235">
    <property type="component" value="Unassembled WGS sequence"/>
</dbReference>
<feature type="transmembrane region" description="Helical" evidence="5">
    <location>
        <begin position="85"/>
        <end position="107"/>
    </location>
</feature>
<accession>A0ABU8S8G0</accession>
<comment type="caution">
    <text evidence="7">The sequence shown here is derived from an EMBL/GenBank/DDBJ whole genome shotgun (WGS) entry which is preliminary data.</text>
</comment>
<keyword evidence="8" id="KW-1185">Reference proteome</keyword>
<evidence type="ECO:0000259" key="6">
    <source>
        <dbReference type="Pfam" id="PF04116"/>
    </source>
</evidence>
<feature type="domain" description="Fatty acid hydroxylase" evidence="6">
    <location>
        <begin position="95"/>
        <end position="229"/>
    </location>
</feature>
<feature type="transmembrane region" description="Helical" evidence="5">
    <location>
        <begin position="55"/>
        <end position="73"/>
    </location>
</feature>
<dbReference type="EMBL" id="JBBHJY010000004">
    <property type="protein sequence ID" value="MEJ6010100.1"/>
    <property type="molecule type" value="Genomic_DNA"/>
</dbReference>
<evidence type="ECO:0000313" key="8">
    <source>
        <dbReference type="Proteomes" id="UP001379235"/>
    </source>
</evidence>
<evidence type="ECO:0000313" key="7">
    <source>
        <dbReference type="EMBL" id="MEJ6010100.1"/>
    </source>
</evidence>
<evidence type="ECO:0000256" key="2">
    <source>
        <dbReference type="ARBA" id="ARBA00022692"/>
    </source>
</evidence>
<keyword evidence="3 5" id="KW-1133">Transmembrane helix</keyword>
<evidence type="ECO:0000256" key="4">
    <source>
        <dbReference type="ARBA" id="ARBA00023136"/>
    </source>
</evidence>
<dbReference type="InterPro" id="IPR050307">
    <property type="entry name" value="Sterol_Desaturase_Related"/>
</dbReference>